<accession>A0AAV8X2X8</accession>
<protein>
    <submittedName>
        <fullName evidence="2">Uncharacterized protein</fullName>
    </submittedName>
</protein>
<evidence type="ECO:0000313" key="3">
    <source>
        <dbReference type="Proteomes" id="UP001162156"/>
    </source>
</evidence>
<proteinExistence type="predicted"/>
<dbReference type="EMBL" id="JANEYF010003954">
    <property type="protein sequence ID" value="KAJ8932880.1"/>
    <property type="molecule type" value="Genomic_DNA"/>
</dbReference>
<feature type="coiled-coil region" evidence="1">
    <location>
        <begin position="57"/>
        <end position="84"/>
    </location>
</feature>
<comment type="caution">
    <text evidence="2">The sequence shown here is derived from an EMBL/GenBank/DDBJ whole genome shotgun (WGS) entry which is preliminary data.</text>
</comment>
<dbReference type="AlphaFoldDB" id="A0AAV8X2X8"/>
<keyword evidence="1" id="KW-0175">Coiled coil</keyword>
<name>A0AAV8X2X8_9CUCU</name>
<evidence type="ECO:0000313" key="2">
    <source>
        <dbReference type="EMBL" id="KAJ8932880.1"/>
    </source>
</evidence>
<gene>
    <name evidence="2" type="ORF">NQ314_014361</name>
</gene>
<dbReference type="Proteomes" id="UP001162156">
    <property type="component" value="Unassembled WGS sequence"/>
</dbReference>
<sequence>MADFVGKLQELKEKITYEFDNFRDFNNNGNDATDQIKQKSLYILLFKIKYQIDQMKNDVLSGKLEENTARVKDVENQKADALIKLQTLSSLITSHAMNLDNKQ</sequence>
<organism evidence="2 3">
    <name type="scientific">Rhamnusium bicolor</name>
    <dbReference type="NCBI Taxonomy" id="1586634"/>
    <lineage>
        <taxon>Eukaryota</taxon>
        <taxon>Metazoa</taxon>
        <taxon>Ecdysozoa</taxon>
        <taxon>Arthropoda</taxon>
        <taxon>Hexapoda</taxon>
        <taxon>Insecta</taxon>
        <taxon>Pterygota</taxon>
        <taxon>Neoptera</taxon>
        <taxon>Endopterygota</taxon>
        <taxon>Coleoptera</taxon>
        <taxon>Polyphaga</taxon>
        <taxon>Cucujiformia</taxon>
        <taxon>Chrysomeloidea</taxon>
        <taxon>Cerambycidae</taxon>
        <taxon>Lepturinae</taxon>
        <taxon>Rhagiini</taxon>
        <taxon>Rhamnusium</taxon>
    </lineage>
</organism>
<evidence type="ECO:0000256" key="1">
    <source>
        <dbReference type="SAM" id="Coils"/>
    </source>
</evidence>
<reference evidence="2" key="1">
    <citation type="journal article" date="2023" name="Insect Mol. Biol.">
        <title>Genome sequencing provides insights into the evolution of gene families encoding plant cell wall-degrading enzymes in longhorned beetles.</title>
        <authorList>
            <person name="Shin N.R."/>
            <person name="Okamura Y."/>
            <person name="Kirsch R."/>
            <person name="Pauchet Y."/>
        </authorList>
    </citation>
    <scope>NUCLEOTIDE SEQUENCE</scope>
    <source>
        <strain evidence="2">RBIC_L_NR</strain>
    </source>
</reference>
<keyword evidence="3" id="KW-1185">Reference proteome</keyword>